<proteinExistence type="predicted"/>
<protein>
    <submittedName>
        <fullName evidence="1">Uncharacterized protein</fullName>
    </submittedName>
</protein>
<dbReference type="Proteomes" id="UP000027195">
    <property type="component" value="Unassembled WGS sequence"/>
</dbReference>
<evidence type="ECO:0000313" key="1">
    <source>
        <dbReference type="EMBL" id="KDQ06339.1"/>
    </source>
</evidence>
<evidence type="ECO:0000313" key="2">
    <source>
        <dbReference type="Proteomes" id="UP000027195"/>
    </source>
</evidence>
<accession>A0A067LTG8</accession>
<dbReference type="EMBL" id="KL198141">
    <property type="protein sequence ID" value="KDQ06339.1"/>
    <property type="molecule type" value="Genomic_DNA"/>
</dbReference>
<organism evidence="1 2">
    <name type="scientific">Botryobasidium botryosum (strain FD-172 SS1)</name>
    <dbReference type="NCBI Taxonomy" id="930990"/>
    <lineage>
        <taxon>Eukaryota</taxon>
        <taxon>Fungi</taxon>
        <taxon>Dikarya</taxon>
        <taxon>Basidiomycota</taxon>
        <taxon>Agaricomycotina</taxon>
        <taxon>Agaricomycetes</taxon>
        <taxon>Cantharellales</taxon>
        <taxon>Botryobasidiaceae</taxon>
        <taxon>Botryobasidium</taxon>
    </lineage>
</organism>
<dbReference type="HOGENOM" id="CLU_2739677_0_0_1"/>
<sequence length="71" mass="7874">MTMSTRAANPTTAKTVALSIVGLSLGPLPLRAEKLGCISPSPARYRAQRCPFASLPRKRELKLEEKYRFNI</sequence>
<dbReference type="AlphaFoldDB" id="A0A067LTG8"/>
<reference evidence="2" key="1">
    <citation type="journal article" date="2014" name="Proc. Natl. Acad. Sci. U.S.A.">
        <title>Extensive sampling of basidiomycete genomes demonstrates inadequacy of the white-rot/brown-rot paradigm for wood decay fungi.</title>
        <authorList>
            <person name="Riley R."/>
            <person name="Salamov A.A."/>
            <person name="Brown D.W."/>
            <person name="Nagy L.G."/>
            <person name="Floudas D."/>
            <person name="Held B.W."/>
            <person name="Levasseur A."/>
            <person name="Lombard V."/>
            <person name="Morin E."/>
            <person name="Otillar R."/>
            <person name="Lindquist E.A."/>
            <person name="Sun H."/>
            <person name="LaButti K.M."/>
            <person name="Schmutz J."/>
            <person name="Jabbour D."/>
            <person name="Luo H."/>
            <person name="Baker S.E."/>
            <person name="Pisabarro A.G."/>
            <person name="Walton J.D."/>
            <person name="Blanchette R.A."/>
            <person name="Henrissat B."/>
            <person name="Martin F."/>
            <person name="Cullen D."/>
            <person name="Hibbett D.S."/>
            <person name="Grigoriev I.V."/>
        </authorList>
    </citation>
    <scope>NUCLEOTIDE SEQUENCE [LARGE SCALE GENOMIC DNA]</scope>
    <source>
        <strain evidence="2">FD-172 SS1</strain>
    </source>
</reference>
<name>A0A067LTG8_BOTB1</name>
<keyword evidence="2" id="KW-1185">Reference proteome</keyword>
<dbReference type="InParanoid" id="A0A067LTG8"/>
<gene>
    <name evidence="1" type="ORF">BOTBODRAFT_255386</name>
</gene>